<reference evidence="1 2" key="1">
    <citation type="journal article" date="2014" name="Genome Biol. Evol.">
        <title>The genome of the myxosporean Thelohanellus kitauei shows adaptations to nutrient acquisition within its fish host.</title>
        <authorList>
            <person name="Yang Y."/>
            <person name="Xiong J."/>
            <person name="Zhou Z."/>
            <person name="Huo F."/>
            <person name="Miao W."/>
            <person name="Ran C."/>
            <person name="Liu Y."/>
            <person name="Zhang J."/>
            <person name="Feng J."/>
            <person name="Wang M."/>
            <person name="Wang M."/>
            <person name="Wang L."/>
            <person name="Yao B."/>
        </authorList>
    </citation>
    <scope>NUCLEOTIDE SEQUENCE [LARGE SCALE GENOMIC DNA]</scope>
    <source>
        <strain evidence="1">Wuqing</strain>
    </source>
</reference>
<proteinExistence type="predicted"/>
<protein>
    <submittedName>
        <fullName evidence="1">Uncharacterized protein</fullName>
    </submittedName>
</protein>
<dbReference type="EMBL" id="JWZT01004658">
    <property type="protein sequence ID" value="KII63583.1"/>
    <property type="molecule type" value="Genomic_DNA"/>
</dbReference>
<evidence type="ECO:0000313" key="2">
    <source>
        <dbReference type="Proteomes" id="UP000031668"/>
    </source>
</evidence>
<evidence type="ECO:0000313" key="1">
    <source>
        <dbReference type="EMBL" id="KII63583.1"/>
    </source>
</evidence>
<dbReference type="Proteomes" id="UP000031668">
    <property type="component" value="Unassembled WGS sequence"/>
</dbReference>
<keyword evidence="2" id="KW-1185">Reference proteome</keyword>
<name>A0A0C2IE73_THEKT</name>
<gene>
    <name evidence="1" type="ORF">RF11_16394</name>
</gene>
<accession>A0A0C2IE73</accession>
<organism evidence="1 2">
    <name type="scientific">Thelohanellus kitauei</name>
    <name type="common">Myxosporean</name>
    <dbReference type="NCBI Taxonomy" id="669202"/>
    <lineage>
        <taxon>Eukaryota</taxon>
        <taxon>Metazoa</taxon>
        <taxon>Cnidaria</taxon>
        <taxon>Myxozoa</taxon>
        <taxon>Myxosporea</taxon>
        <taxon>Bivalvulida</taxon>
        <taxon>Platysporina</taxon>
        <taxon>Myxobolidae</taxon>
        <taxon>Thelohanellus</taxon>
    </lineage>
</organism>
<comment type="caution">
    <text evidence="1">The sequence shown here is derived from an EMBL/GenBank/DDBJ whole genome shotgun (WGS) entry which is preliminary data.</text>
</comment>
<sequence length="110" mass="13167">MLNRGSYNDLEPLTEKIPDNDIEINRVKAKAISMKMKLFQDIIQFYDSEKIFISFYLSQLVDTVFQFDFDKDGNIRHILRLEIKSILDTLDLCHDFPEHCSYRMFVTFFE</sequence>
<dbReference type="AlphaFoldDB" id="A0A0C2IE73"/>